<reference evidence="11" key="1">
    <citation type="submission" date="2025-08" db="UniProtKB">
        <authorList>
            <consortium name="RefSeq"/>
        </authorList>
    </citation>
    <scope>IDENTIFICATION</scope>
    <source>
        <tissue evidence="11">Gonad</tissue>
    </source>
</reference>
<proteinExistence type="predicted"/>
<dbReference type="PROSITE" id="PS00194">
    <property type="entry name" value="THIOREDOXIN_1"/>
    <property type="match status" value="1"/>
</dbReference>
<dbReference type="Pfam" id="PF13848">
    <property type="entry name" value="Thioredoxin_6"/>
    <property type="match status" value="1"/>
</dbReference>
<feature type="chain" id="PRO_5027940291" evidence="8">
    <location>
        <begin position="28"/>
        <end position="441"/>
    </location>
</feature>
<dbReference type="PROSITE" id="PS51352">
    <property type="entry name" value="THIOREDOXIN_2"/>
    <property type="match status" value="1"/>
</dbReference>
<accession>A0A6P4YJH3</accession>
<protein>
    <submittedName>
        <fullName evidence="11">Protein disulfide-isomerase TMX3-like</fullName>
    </submittedName>
</protein>
<evidence type="ECO:0000256" key="7">
    <source>
        <dbReference type="SAM" id="Phobius"/>
    </source>
</evidence>
<evidence type="ECO:0000256" key="2">
    <source>
        <dbReference type="ARBA" id="ARBA00022692"/>
    </source>
</evidence>
<evidence type="ECO:0000313" key="11">
    <source>
        <dbReference type="RefSeq" id="XP_019629570.1"/>
    </source>
</evidence>
<sequence length="441" mass="50056">MRITKMAAPIRELAIFLLGLYIQCALGHVIELNNNFLEDRHKGSWLVEFYAPWCGHCKKLEPVWHNVGRSLQGSPIKVARVDATRYTAVANEFTIRGYPTIKFFKGDQIFTHNGGRSMEDIVQFAQRAQGPAVRELRSVTQLNDLRIKHPVFFLYVGDDNDSELKTAYSAIAEDYVLKGYFYQAPPTILPQDIKVDTLPTVLVLKDRKYFKYGGGDKALLKDFIELERFPAFPRISGDNINELAGSGRRIAVVVIEHSSVPTDVEEDTRVRDMLQELAKGRDTEFHSTFLYGWMDGTELINQITMSFVSTPAIIVLEPSTESYYLPDTPTAGMARPQLKGFLRKVISGDAPAYGGNSFLQRLKRVFYDFFTGVTSLFRAQPFIASILIGLPTFVVTFLCYSLCTTEVVDDMEDEDDLSEDEKEDEDRIDRYEEVSGHMKKE</sequence>
<keyword evidence="8" id="KW-0732">Signal</keyword>
<dbReference type="Gene3D" id="3.40.30.10">
    <property type="entry name" value="Glutaredoxin"/>
    <property type="match status" value="2"/>
</dbReference>
<feature type="domain" description="Thioredoxin" evidence="9">
    <location>
        <begin position="7"/>
        <end position="130"/>
    </location>
</feature>
<evidence type="ECO:0000256" key="3">
    <source>
        <dbReference type="ARBA" id="ARBA00022989"/>
    </source>
</evidence>
<dbReference type="GeneID" id="109473879"/>
<feature type="signal peptide" evidence="8">
    <location>
        <begin position="1"/>
        <end position="27"/>
    </location>
</feature>
<dbReference type="Proteomes" id="UP000515135">
    <property type="component" value="Unplaced"/>
</dbReference>
<evidence type="ECO:0000256" key="1">
    <source>
        <dbReference type="ARBA" id="ARBA00004389"/>
    </source>
</evidence>
<evidence type="ECO:0000313" key="10">
    <source>
        <dbReference type="Proteomes" id="UP000515135"/>
    </source>
</evidence>
<evidence type="ECO:0000259" key="9">
    <source>
        <dbReference type="PROSITE" id="PS51352"/>
    </source>
</evidence>
<dbReference type="InterPro" id="IPR052250">
    <property type="entry name" value="PDI_TMX3"/>
</dbReference>
<comment type="function">
    <text evidence="5">Probable disulfide isomerase, which participates in the folding of proteins containing disulfide bonds. May act as a dithiol oxidase. Acts as a regulator of endoplasmic reticulum-mitochondria contact sites via its ability to regulate redox signals.</text>
</comment>
<dbReference type="FunFam" id="3.40.30.10:FF:000266">
    <property type="entry name" value="Thioredoxin-related transmembrane protein 3"/>
    <property type="match status" value="1"/>
</dbReference>
<evidence type="ECO:0000256" key="6">
    <source>
        <dbReference type="SAM" id="MobiDB-lite"/>
    </source>
</evidence>
<keyword evidence="3 7" id="KW-1133">Transmembrane helix</keyword>
<comment type="subcellular location">
    <subcellularLocation>
        <location evidence="1">Endoplasmic reticulum membrane</location>
        <topology evidence="1">Single-pass membrane protein</topology>
    </subcellularLocation>
</comment>
<dbReference type="OrthoDB" id="74910at2759"/>
<dbReference type="KEGG" id="bbel:109473879"/>
<dbReference type="InterPro" id="IPR013766">
    <property type="entry name" value="Thioredoxin_domain"/>
</dbReference>
<evidence type="ECO:0000256" key="4">
    <source>
        <dbReference type="ARBA" id="ARBA00023136"/>
    </source>
</evidence>
<evidence type="ECO:0000256" key="5">
    <source>
        <dbReference type="ARBA" id="ARBA00045246"/>
    </source>
</evidence>
<dbReference type="InterPro" id="IPR036249">
    <property type="entry name" value="Thioredoxin-like_sf"/>
</dbReference>
<keyword evidence="10" id="KW-1185">Reference proteome</keyword>
<dbReference type="PANTHER" id="PTHR46426">
    <property type="entry name" value="PROTEIN DISULFIDE-ISOMERASE TMX3"/>
    <property type="match status" value="1"/>
</dbReference>
<dbReference type="AlphaFoldDB" id="A0A6P4YJH3"/>
<keyword evidence="2 7" id="KW-0812">Transmembrane</keyword>
<dbReference type="RefSeq" id="XP_019629570.1">
    <property type="nucleotide sequence ID" value="XM_019774011.1"/>
</dbReference>
<dbReference type="PANTHER" id="PTHR46426:SF1">
    <property type="entry name" value="PROTEIN DISULFIDE-ISOMERASE TMX3"/>
    <property type="match status" value="1"/>
</dbReference>
<feature type="compositionally biased region" description="Basic and acidic residues" evidence="6">
    <location>
        <begin position="425"/>
        <end position="441"/>
    </location>
</feature>
<name>A0A6P4YJH3_BRABE</name>
<gene>
    <name evidence="11" type="primary">LOC109473879</name>
</gene>
<dbReference type="GO" id="GO:0005789">
    <property type="term" value="C:endoplasmic reticulum membrane"/>
    <property type="evidence" value="ECO:0007669"/>
    <property type="project" value="UniProtKB-SubCell"/>
</dbReference>
<dbReference type="Pfam" id="PF00085">
    <property type="entry name" value="Thioredoxin"/>
    <property type="match status" value="1"/>
</dbReference>
<organism evidence="10 11">
    <name type="scientific">Branchiostoma belcheri</name>
    <name type="common">Amphioxus</name>
    <dbReference type="NCBI Taxonomy" id="7741"/>
    <lineage>
        <taxon>Eukaryota</taxon>
        <taxon>Metazoa</taxon>
        <taxon>Chordata</taxon>
        <taxon>Cephalochordata</taxon>
        <taxon>Leptocardii</taxon>
        <taxon>Amphioxiformes</taxon>
        <taxon>Branchiostomatidae</taxon>
        <taxon>Branchiostoma</taxon>
    </lineage>
</organism>
<dbReference type="PRINTS" id="PR00421">
    <property type="entry name" value="THIOREDOXIN"/>
</dbReference>
<feature type="compositionally biased region" description="Acidic residues" evidence="6">
    <location>
        <begin position="411"/>
        <end position="424"/>
    </location>
</feature>
<feature type="region of interest" description="Disordered" evidence="6">
    <location>
        <begin position="411"/>
        <end position="441"/>
    </location>
</feature>
<keyword evidence="4 7" id="KW-0472">Membrane</keyword>
<feature type="transmembrane region" description="Helical" evidence="7">
    <location>
        <begin position="382"/>
        <end position="403"/>
    </location>
</feature>
<dbReference type="SUPFAM" id="SSF52833">
    <property type="entry name" value="Thioredoxin-like"/>
    <property type="match status" value="1"/>
</dbReference>
<evidence type="ECO:0000256" key="8">
    <source>
        <dbReference type="SAM" id="SignalP"/>
    </source>
</evidence>
<dbReference type="InterPro" id="IPR017937">
    <property type="entry name" value="Thioredoxin_CS"/>
</dbReference>